<dbReference type="InterPro" id="IPR003439">
    <property type="entry name" value="ABC_transporter-like_ATP-bd"/>
</dbReference>
<evidence type="ECO:0000256" key="5">
    <source>
        <dbReference type="ARBA" id="ARBA00022741"/>
    </source>
</evidence>
<evidence type="ECO:0000256" key="3">
    <source>
        <dbReference type="ARBA" id="ARBA00022448"/>
    </source>
</evidence>
<protein>
    <submittedName>
        <fullName evidence="9">ABC transporter ATP-binding protein</fullName>
    </submittedName>
</protein>
<dbReference type="InterPro" id="IPR003593">
    <property type="entry name" value="AAA+_ATPase"/>
</dbReference>
<dbReference type="SUPFAM" id="SSF52540">
    <property type="entry name" value="P-loop containing nucleoside triphosphate hydrolases"/>
    <property type="match status" value="1"/>
</dbReference>
<keyword evidence="3" id="KW-0813">Transport</keyword>
<comment type="similarity">
    <text evidence="2">Belongs to the ABC transporter superfamily.</text>
</comment>
<dbReference type="Pfam" id="PF00005">
    <property type="entry name" value="ABC_tran"/>
    <property type="match status" value="1"/>
</dbReference>
<evidence type="ECO:0000259" key="8">
    <source>
        <dbReference type="PROSITE" id="PS50893"/>
    </source>
</evidence>
<evidence type="ECO:0000256" key="2">
    <source>
        <dbReference type="ARBA" id="ARBA00005417"/>
    </source>
</evidence>
<dbReference type="GO" id="GO:0005524">
    <property type="term" value="F:ATP binding"/>
    <property type="evidence" value="ECO:0007669"/>
    <property type="project" value="UniProtKB-KW"/>
</dbReference>
<proteinExistence type="inferred from homology"/>
<dbReference type="Gene3D" id="3.40.50.300">
    <property type="entry name" value="P-loop containing nucleotide triphosphate hydrolases"/>
    <property type="match status" value="1"/>
</dbReference>
<keyword evidence="7" id="KW-0472">Membrane</keyword>
<dbReference type="OrthoDB" id="9776369at2"/>
<evidence type="ECO:0000256" key="7">
    <source>
        <dbReference type="ARBA" id="ARBA00023136"/>
    </source>
</evidence>
<gene>
    <name evidence="9" type="ORF">EZ242_17215</name>
</gene>
<evidence type="ECO:0000313" key="9">
    <source>
        <dbReference type="EMBL" id="TFY97269.1"/>
    </source>
</evidence>
<accession>A0A4Z0BFV4</accession>
<keyword evidence="4" id="KW-1003">Cell membrane</keyword>
<organism evidence="9 10">
    <name type="scientific">Ramlibacter rhizophilus</name>
    <dbReference type="NCBI Taxonomy" id="1781167"/>
    <lineage>
        <taxon>Bacteria</taxon>
        <taxon>Pseudomonadati</taxon>
        <taxon>Pseudomonadota</taxon>
        <taxon>Betaproteobacteria</taxon>
        <taxon>Burkholderiales</taxon>
        <taxon>Comamonadaceae</taxon>
        <taxon>Ramlibacter</taxon>
    </lineage>
</organism>
<dbReference type="InterPro" id="IPR017871">
    <property type="entry name" value="ABC_transporter-like_CS"/>
</dbReference>
<dbReference type="InterPro" id="IPR050166">
    <property type="entry name" value="ABC_transporter_ATP-bind"/>
</dbReference>
<dbReference type="InterPro" id="IPR027417">
    <property type="entry name" value="P-loop_NTPase"/>
</dbReference>
<reference evidence="9 10" key="1">
    <citation type="submission" date="2019-03" db="EMBL/GenBank/DDBJ databases">
        <title>Ramlibacter rhizophilus CCTCC AB2015357, whole genome shotgun sequence.</title>
        <authorList>
            <person name="Zhang X."/>
            <person name="Feng G."/>
            <person name="Zhu H."/>
        </authorList>
    </citation>
    <scope>NUCLEOTIDE SEQUENCE [LARGE SCALE GENOMIC DNA]</scope>
    <source>
        <strain evidence="9 10">CCTCC AB2015357</strain>
    </source>
</reference>
<dbReference type="EMBL" id="SMLL01000007">
    <property type="protein sequence ID" value="TFY97269.1"/>
    <property type="molecule type" value="Genomic_DNA"/>
</dbReference>
<dbReference type="Proteomes" id="UP000297564">
    <property type="component" value="Unassembled WGS sequence"/>
</dbReference>
<evidence type="ECO:0000256" key="4">
    <source>
        <dbReference type="ARBA" id="ARBA00022475"/>
    </source>
</evidence>
<dbReference type="GO" id="GO:0016887">
    <property type="term" value="F:ATP hydrolysis activity"/>
    <property type="evidence" value="ECO:0007669"/>
    <property type="project" value="InterPro"/>
</dbReference>
<dbReference type="PROSITE" id="PS50893">
    <property type="entry name" value="ABC_TRANSPORTER_2"/>
    <property type="match status" value="1"/>
</dbReference>
<keyword evidence="5" id="KW-0547">Nucleotide-binding</keyword>
<evidence type="ECO:0000256" key="6">
    <source>
        <dbReference type="ARBA" id="ARBA00022840"/>
    </source>
</evidence>
<evidence type="ECO:0000313" key="10">
    <source>
        <dbReference type="Proteomes" id="UP000297564"/>
    </source>
</evidence>
<name>A0A4Z0BFV4_9BURK</name>
<dbReference type="GO" id="GO:0005886">
    <property type="term" value="C:plasma membrane"/>
    <property type="evidence" value="ECO:0007669"/>
    <property type="project" value="UniProtKB-SubCell"/>
</dbReference>
<dbReference type="PANTHER" id="PTHR42788:SF7">
    <property type="entry name" value="NITRATE ABC TRANSPORTER ATP-BINDING PROTEIN"/>
    <property type="match status" value="1"/>
</dbReference>
<dbReference type="PANTHER" id="PTHR42788">
    <property type="entry name" value="TAURINE IMPORT ATP-BINDING PROTEIN-RELATED"/>
    <property type="match status" value="1"/>
</dbReference>
<dbReference type="AlphaFoldDB" id="A0A4Z0BFV4"/>
<keyword evidence="10" id="KW-1185">Reference proteome</keyword>
<dbReference type="PROSITE" id="PS00211">
    <property type="entry name" value="ABC_TRANSPORTER_1"/>
    <property type="match status" value="1"/>
</dbReference>
<dbReference type="RefSeq" id="WP_135286436.1">
    <property type="nucleotide sequence ID" value="NZ_SMLL01000007.1"/>
</dbReference>
<keyword evidence="6 9" id="KW-0067">ATP-binding</keyword>
<evidence type="ECO:0000256" key="1">
    <source>
        <dbReference type="ARBA" id="ARBA00004202"/>
    </source>
</evidence>
<sequence length="262" mass="28393">MIELDTIRVVFYPGTPDERVALDDLSLALAEGSFTVVVGTNGAGKSTLLNVLAGVIRPQAGRVVIDGVDVSAWPVHQRAALISRVFQDPMLGTAPALSIEENLALAAMRGKRRGLRMALNGERRARFRDLLASFGLGLETRMGARAGLLSGGQRQVLALVMATLSRPRVLLLDEHTAALDPRTAQLVMDATRRLVAEHELTTLMITHNMGHAIDYGNRLLMMEAGKIKLDIDAAEKGRLTIQDIVRRFGQANDEILLQSATA</sequence>
<comment type="caution">
    <text evidence="9">The sequence shown here is derived from an EMBL/GenBank/DDBJ whole genome shotgun (WGS) entry which is preliminary data.</text>
</comment>
<feature type="domain" description="ABC transporter" evidence="8">
    <location>
        <begin position="4"/>
        <end position="249"/>
    </location>
</feature>
<comment type="subcellular location">
    <subcellularLocation>
        <location evidence="1">Cell membrane</location>
        <topology evidence="1">Peripheral membrane protein</topology>
    </subcellularLocation>
</comment>
<dbReference type="SMART" id="SM00382">
    <property type="entry name" value="AAA"/>
    <property type="match status" value="1"/>
</dbReference>